<evidence type="ECO:0000256" key="4">
    <source>
        <dbReference type="SAM" id="MobiDB-lite"/>
    </source>
</evidence>
<proteinExistence type="predicted"/>
<dbReference type="InterPro" id="IPR016032">
    <property type="entry name" value="Sig_transdc_resp-reg_C-effctor"/>
</dbReference>
<evidence type="ECO:0000259" key="5">
    <source>
        <dbReference type="PROSITE" id="PS50043"/>
    </source>
</evidence>
<evidence type="ECO:0000256" key="1">
    <source>
        <dbReference type="ARBA" id="ARBA00023015"/>
    </source>
</evidence>
<comment type="caution">
    <text evidence="6">The sequence shown here is derived from an EMBL/GenBank/DDBJ whole genome shotgun (WGS) entry which is preliminary data.</text>
</comment>
<keyword evidence="7" id="KW-1185">Reference proteome</keyword>
<dbReference type="PRINTS" id="PR00038">
    <property type="entry name" value="HTHLUXR"/>
</dbReference>
<feature type="non-terminal residue" evidence="6">
    <location>
        <position position="1"/>
    </location>
</feature>
<gene>
    <name evidence="6" type="ORF">ABT317_21540</name>
</gene>
<name>A0ABV1W795_9ACTN</name>
<dbReference type="PROSITE" id="PS00622">
    <property type="entry name" value="HTH_LUXR_1"/>
    <property type="match status" value="1"/>
</dbReference>
<reference evidence="6 7" key="1">
    <citation type="submission" date="2024-06" db="EMBL/GenBank/DDBJ databases">
        <title>The Natural Products Discovery Center: Release of the First 8490 Sequenced Strains for Exploring Actinobacteria Biosynthetic Diversity.</title>
        <authorList>
            <person name="Kalkreuter E."/>
            <person name="Kautsar S.A."/>
            <person name="Yang D."/>
            <person name="Bader C.D."/>
            <person name="Teijaro C.N."/>
            <person name="Fluegel L."/>
            <person name="Davis C.M."/>
            <person name="Simpson J.R."/>
            <person name="Lauterbach L."/>
            <person name="Steele A.D."/>
            <person name="Gui C."/>
            <person name="Meng S."/>
            <person name="Li G."/>
            <person name="Viehrig K."/>
            <person name="Ye F."/>
            <person name="Su P."/>
            <person name="Kiefer A.F."/>
            <person name="Nichols A."/>
            <person name="Cepeda A.J."/>
            <person name="Yan W."/>
            <person name="Fan B."/>
            <person name="Jiang Y."/>
            <person name="Adhikari A."/>
            <person name="Zheng C.-J."/>
            <person name="Schuster L."/>
            <person name="Cowan T.M."/>
            <person name="Smanski M.J."/>
            <person name="Chevrette M.G."/>
            <person name="De Carvalho L.P.S."/>
            <person name="Shen B."/>
        </authorList>
    </citation>
    <scope>NUCLEOTIDE SEQUENCE [LARGE SCALE GENOMIC DNA]</scope>
    <source>
        <strain evidence="6 7">NPDC000634</strain>
    </source>
</reference>
<dbReference type="Proteomes" id="UP001458415">
    <property type="component" value="Unassembled WGS sequence"/>
</dbReference>
<dbReference type="CDD" id="cd06170">
    <property type="entry name" value="LuxR_C_like"/>
    <property type="match status" value="1"/>
</dbReference>
<keyword evidence="3" id="KW-0804">Transcription</keyword>
<accession>A0ABV1W795</accession>
<dbReference type="PROSITE" id="PS50043">
    <property type="entry name" value="HTH_LUXR_2"/>
    <property type="match status" value="1"/>
</dbReference>
<protein>
    <submittedName>
        <fullName evidence="6">Response regulator transcription factor</fullName>
    </submittedName>
</protein>
<dbReference type="EMBL" id="JBEPCU010000380">
    <property type="protein sequence ID" value="MER6979492.1"/>
    <property type="molecule type" value="Genomic_DNA"/>
</dbReference>
<keyword evidence="1" id="KW-0805">Transcription regulation</keyword>
<sequence>LATARDLWDALGARTRVEAADRELRAGGVRAPQGPRTPGELTPQEETVAQMVASGLSNREVAARLFISPKTVQFHLTRIYAKYGLRSRTELAARAAEQQEPHR</sequence>
<dbReference type="Gene3D" id="1.10.10.10">
    <property type="entry name" value="Winged helix-like DNA-binding domain superfamily/Winged helix DNA-binding domain"/>
    <property type="match status" value="1"/>
</dbReference>
<feature type="region of interest" description="Disordered" evidence="4">
    <location>
        <begin position="23"/>
        <end position="43"/>
    </location>
</feature>
<evidence type="ECO:0000256" key="2">
    <source>
        <dbReference type="ARBA" id="ARBA00023125"/>
    </source>
</evidence>
<dbReference type="InterPro" id="IPR000792">
    <property type="entry name" value="Tscrpt_reg_LuxR_C"/>
</dbReference>
<evidence type="ECO:0000313" key="7">
    <source>
        <dbReference type="Proteomes" id="UP001458415"/>
    </source>
</evidence>
<dbReference type="SUPFAM" id="SSF46894">
    <property type="entry name" value="C-terminal effector domain of the bipartite response regulators"/>
    <property type="match status" value="1"/>
</dbReference>
<evidence type="ECO:0000256" key="3">
    <source>
        <dbReference type="ARBA" id="ARBA00023163"/>
    </source>
</evidence>
<dbReference type="SMART" id="SM00421">
    <property type="entry name" value="HTH_LUXR"/>
    <property type="match status" value="1"/>
</dbReference>
<feature type="domain" description="HTH luxR-type" evidence="5">
    <location>
        <begin position="34"/>
        <end position="99"/>
    </location>
</feature>
<organism evidence="6 7">
    <name type="scientific">Streptomyces carpinensis</name>
    <dbReference type="NCBI Taxonomy" id="66369"/>
    <lineage>
        <taxon>Bacteria</taxon>
        <taxon>Bacillati</taxon>
        <taxon>Actinomycetota</taxon>
        <taxon>Actinomycetes</taxon>
        <taxon>Kitasatosporales</taxon>
        <taxon>Streptomycetaceae</taxon>
        <taxon>Streptomyces</taxon>
    </lineage>
</organism>
<dbReference type="PANTHER" id="PTHR44688">
    <property type="entry name" value="DNA-BINDING TRANSCRIPTIONAL ACTIVATOR DEVR_DOSR"/>
    <property type="match status" value="1"/>
</dbReference>
<dbReference type="PANTHER" id="PTHR44688:SF16">
    <property type="entry name" value="DNA-BINDING TRANSCRIPTIONAL ACTIVATOR DEVR_DOSR"/>
    <property type="match status" value="1"/>
</dbReference>
<keyword evidence="2" id="KW-0238">DNA-binding</keyword>
<dbReference type="InterPro" id="IPR036388">
    <property type="entry name" value="WH-like_DNA-bd_sf"/>
</dbReference>
<evidence type="ECO:0000313" key="6">
    <source>
        <dbReference type="EMBL" id="MER6979492.1"/>
    </source>
</evidence>
<dbReference type="Pfam" id="PF00196">
    <property type="entry name" value="GerE"/>
    <property type="match status" value="1"/>
</dbReference>